<dbReference type="RefSeq" id="WP_077456154.1">
    <property type="nucleotide sequence ID" value="NZ_CP050266.1"/>
</dbReference>
<evidence type="ECO:0000313" key="3">
    <source>
        <dbReference type="Proteomes" id="UP000501408"/>
    </source>
</evidence>
<proteinExistence type="predicted"/>
<name>A0ABX6K3J5_SALCS</name>
<evidence type="ECO:0000313" key="2">
    <source>
        <dbReference type="EMBL" id="QIR06123.1"/>
    </source>
</evidence>
<dbReference type="EMBL" id="CP050266">
    <property type="protein sequence ID" value="QIR06123.1"/>
    <property type="molecule type" value="Genomic_DNA"/>
</dbReference>
<dbReference type="Proteomes" id="UP000501408">
    <property type="component" value="Chromosome 1"/>
</dbReference>
<accession>A0ABX6K3J5</accession>
<protein>
    <submittedName>
        <fullName evidence="2">Nitrogen fixation protein FixH</fullName>
    </submittedName>
</protein>
<keyword evidence="1" id="KW-0472">Membrane</keyword>
<reference evidence="2 3" key="1">
    <citation type="submission" date="2020-03" db="EMBL/GenBank/DDBJ databases">
        <title>Genome mining reveals the biosynthetic pathways of PHA and ectoines of the halophilic strain Salinivibrio costicola M318 isolated from fermented shrimp paste.</title>
        <authorList>
            <person name="Doan T.V."/>
            <person name="Tran L.T."/>
            <person name="Trieu T.A."/>
            <person name="Nguyen Q.V."/>
            <person name="Quach T.N."/>
            <person name="Phi T.Q."/>
            <person name="Kumar S."/>
        </authorList>
    </citation>
    <scope>NUCLEOTIDE SEQUENCE [LARGE SCALE GENOMIC DNA]</scope>
    <source>
        <strain evidence="2 3">M318</strain>
    </source>
</reference>
<dbReference type="InterPro" id="IPR008620">
    <property type="entry name" value="FixH"/>
</dbReference>
<gene>
    <name evidence="2" type="ORF">HBA18_06900</name>
</gene>
<sequence length="161" mass="18113">MIKPWYKQFWPWFLIALPASVVVASLLTVTVFSLNSVSLVAEDYYKKGKAINVDLSKLRVAAQKGVSASLSTTPDALRIALNKGELERFPTLRVHVQHRTLERKDINAMVNPNQAGIYHIDLAEPIEGPWFVEISSFDDSWKVNGRVNFPLSSDWTLSGKQ</sequence>
<keyword evidence="3" id="KW-1185">Reference proteome</keyword>
<keyword evidence="1" id="KW-0812">Transmembrane</keyword>
<feature type="transmembrane region" description="Helical" evidence="1">
    <location>
        <begin position="12"/>
        <end position="34"/>
    </location>
</feature>
<keyword evidence="1" id="KW-1133">Transmembrane helix</keyword>
<organism evidence="2 3">
    <name type="scientific">Salinivibrio costicola</name>
    <name type="common">Vibrio costicola</name>
    <dbReference type="NCBI Taxonomy" id="51367"/>
    <lineage>
        <taxon>Bacteria</taxon>
        <taxon>Pseudomonadati</taxon>
        <taxon>Pseudomonadota</taxon>
        <taxon>Gammaproteobacteria</taxon>
        <taxon>Vibrionales</taxon>
        <taxon>Vibrionaceae</taxon>
        <taxon>Salinivibrio</taxon>
    </lineage>
</organism>
<evidence type="ECO:0000256" key="1">
    <source>
        <dbReference type="SAM" id="Phobius"/>
    </source>
</evidence>
<dbReference type="Pfam" id="PF05751">
    <property type="entry name" value="FixH"/>
    <property type="match status" value="1"/>
</dbReference>